<dbReference type="Proteomes" id="UP000031829">
    <property type="component" value="Chromosome"/>
</dbReference>
<organism evidence="1 2">
    <name type="scientific">Priestia megaterium (strain ATCC 14581 / DSM 32 / CCUG 1817 / JCM 2506 / NBRC 15308 / NCIMB 9376 / NCTC 10342 / NRRL B-14308 / VKM B-512 / Ford 19)</name>
    <name type="common">Bacillus megaterium</name>
    <dbReference type="NCBI Taxonomy" id="1348623"/>
    <lineage>
        <taxon>Bacteria</taxon>
        <taxon>Bacillati</taxon>
        <taxon>Bacillota</taxon>
        <taxon>Bacilli</taxon>
        <taxon>Bacillales</taxon>
        <taxon>Bacillaceae</taxon>
        <taxon>Priestia</taxon>
    </lineage>
</organism>
<evidence type="ECO:0000313" key="2">
    <source>
        <dbReference type="Proteomes" id="UP000031829"/>
    </source>
</evidence>
<protein>
    <submittedName>
        <fullName evidence="1">Uncharacterized protein</fullName>
    </submittedName>
</protein>
<dbReference type="EMBL" id="CP009920">
    <property type="protein sequence ID" value="AJI20195.1"/>
    <property type="molecule type" value="Genomic_DNA"/>
</dbReference>
<gene>
    <name evidence="1" type="ORF">BG04_5542</name>
</gene>
<proteinExistence type="predicted"/>
<dbReference type="HOGENOM" id="CLU_1902497_0_0_9"/>
<accession>A0A0B6A5G7</accession>
<sequence>MLTYVVMKRFLERGIILSGEVLVKILSQAYEQKKTLPIVSFSSFFEQKKVGFRLNNDVSADIIYHTLMCIQRKTCVQDVLVEVLKVDSPNNDGAFSDCVYILANGTKQQVKEWVQPLHPKRVKQGYQHGTPIDAPQLKNDYHVFAVTWS</sequence>
<dbReference type="AlphaFoldDB" id="A0A0B6A5G7"/>
<evidence type="ECO:0000313" key="1">
    <source>
        <dbReference type="EMBL" id="AJI20195.1"/>
    </source>
</evidence>
<dbReference type="KEGG" id="bmeg:BG04_5542"/>
<reference evidence="1 2" key="1">
    <citation type="journal article" date="2015" name="Genome Announc.">
        <title>Complete genome sequences for 35 biothreat assay-relevant bacillus species.</title>
        <authorList>
            <person name="Johnson S.L."/>
            <person name="Daligault H.E."/>
            <person name="Davenport K.W."/>
            <person name="Jaissle J."/>
            <person name="Frey K.G."/>
            <person name="Ladner J.T."/>
            <person name="Broomall S.M."/>
            <person name="Bishop-Lilly K.A."/>
            <person name="Bruce D.C."/>
            <person name="Gibbons H.S."/>
            <person name="Coyne S.R."/>
            <person name="Lo C.C."/>
            <person name="Meincke L."/>
            <person name="Munk A.C."/>
            <person name="Koroleva G.I."/>
            <person name="Rosenzweig C.N."/>
            <person name="Palacios G.F."/>
            <person name="Redden C.L."/>
            <person name="Minogue T.D."/>
            <person name="Chain P.S."/>
        </authorList>
    </citation>
    <scope>NUCLEOTIDE SEQUENCE [LARGE SCALE GENOMIC DNA]</scope>
    <source>
        <strain evidence="2">ATCC 14581 / DSM 32 / JCM 2506 / NBRC 15308 / NCIMB 9376 / NCTC 10342 / NRRL B-14308 / VKM B-512</strain>
    </source>
</reference>
<name>A0A0B6A5G7_PRIM2</name>